<dbReference type="PATRIC" id="fig|1078020.3.peg.1259"/>
<keyword evidence="2" id="KW-1185">Reference proteome</keyword>
<dbReference type="EMBL" id="AGVE01000027">
    <property type="protein sequence ID" value="EHI13709.1"/>
    <property type="molecule type" value="Genomic_DNA"/>
</dbReference>
<comment type="caution">
    <text evidence="1">The sequence shown here is derived from an EMBL/GenBank/DDBJ whole genome shotgun (WGS) entry which is preliminary data.</text>
</comment>
<dbReference type="Proteomes" id="UP000004915">
    <property type="component" value="Unassembled WGS sequence"/>
</dbReference>
<dbReference type="GO" id="GO:0016787">
    <property type="term" value="F:hydrolase activity"/>
    <property type="evidence" value="ECO:0007669"/>
    <property type="project" value="UniProtKB-KW"/>
</dbReference>
<evidence type="ECO:0000313" key="2">
    <source>
        <dbReference type="Proteomes" id="UP000004915"/>
    </source>
</evidence>
<keyword evidence="1" id="KW-0378">Hydrolase</keyword>
<evidence type="ECO:0000313" key="1">
    <source>
        <dbReference type="EMBL" id="EHI13709.1"/>
    </source>
</evidence>
<dbReference type="SUPFAM" id="SSF53474">
    <property type="entry name" value="alpha/beta-Hydrolases"/>
    <property type="match status" value="1"/>
</dbReference>
<organism evidence="1 2">
    <name type="scientific">Mycolicibacterium thermoresistibile (strain ATCC 19527 / DSM 44167 / CIP 105390 / JCM 6362 / NCTC 10409 / 316)</name>
    <name type="common">Mycobacterium thermoresistibile</name>
    <dbReference type="NCBI Taxonomy" id="1078020"/>
    <lineage>
        <taxon>Bacteria</taxon>
        <taxon>Bacillati</taxon>
        <taxon>Actinomycetota</taxon>
        <taxon>Actinomycetes</taxon>
        <taxon>Mycobacteriales</taxon>
        <taxon>Mycobacteriaceae</taxon>
        <taxon>Mycolicibacterium</taxon>
    </lineage>
</organism>
<dbReference type="AlphaFoldDB" id="G7CE60"/>
<name>G7CE60_MYCT3</name>
<reference evidence="1 2" key="1">
    <citation type="submission" date="2011-11" db="EMBL/GenBank/DDBJ databases">
        <authorList>
            <consortium name="Tuberculosis Structural Genomics Consortium"/>
            <person name="Ioerger T.R."/>
        </authorList>
    </citation>
    <scope>NUCLEOTIDE SEQUENCE [LARGE SCALE GENOMIC DNA]</scope>
    <source>
        <strain evidence="2">ATCC 19527 / DSM 44167 / CIP 105390 / JCM 6362 / NCTC 10409 / 316</strain>
    </source>
</reference>
<dbReference type="Gene3D" id="3.40.50.1820">
    <property type="entry name" value="alpha/beta hydrolase"/>
    <property type="match status" value="1"/>
</dbReference>
<dbReference type="InterPro" id="IPR029058">
    <property type="entry name" value="AB_hydrolase_fold"/>
</dbReference>
<protein>
    <submittedName>
        <fullName evidence="1">Alpha/beta hydrolase</fullName>
    </submittedName>
</protein>
<accession>G7CE60</accession>
<gene>
    <name evidence="1" type="ORF">KEK_06358</name>
</gene>
<dbReference type="eggNOG" id="COG2267">
    <property type="taxonomic scope" value="Bacteria"/>
</dbReference>
<proteinExistence type="predicted"/>
<sequence>MLASLMDQAVQRNQLVDPALLGASASSLRLPTLLVRGGESHVLFVDDAVRFMELVPHAEFASVAGAHHMVAGDANAVFEDVLDDFLASILHRGLSQGLWFFRDRWSAGLAVIRRRCAGVARR</sequence>